<dbReference type="PANTHER" id="PTHR13159">
    <property type="entry name" value="RADIAL SPOKEHEAD-RELATED"/>
    <property type="match status" value="1"/>
</dbReference>
<comment type="caution">
    <text evidence="6">The sequence shown here is derived from an EMBL/GenBank/DDBJ whole genome shotgun (WGS) entry which is preliminary data.</text>
</comment>
<organism evidence="6 7">
    <name type="scientific">Timema podura</name>
    <name type="common">Walking stick</name>
    <dbReference type="NCBI Taxonomy" id="61482"/>
    <lineage>
        <taxon>Eukaryota</taxon>
        <taxon>Metazoa</taxon>
        <taxon>Ecdysozoa</taxon>
        <taxon>Arthropoda</taxon>
        <taxon>Hexapoda</taxon>
        <taxon>Insecta</taxon>
        <taxon>Pterygota</taxon>
        <taxon>Neoptera</taxon>
        <taxon>Polyneoptera</taxon>
        <taxon>Phasmatodea</taxon>
        <taxon>Timematodea</taxon>
        <taxon>Timematoidea</taxon>
        <taxon>Timematidae</taxon>
        <taxon>Timema</taxon>
    </lineage>
</organism>
<evidence type="ECO:0000313" key="6">
    <source>
        <dbReference type="EMBL" id="CAG2063684.1"/>
    </source>
</evidence>
<evidence type="ECO:0000256" key="3">
    <source>
        <dbReference type="ARBA" id="ARBA00023069"/>
    </source>
</evidence>
<dbReference type="PANTHER" id="PTHR13159:SF0">
    <property type="entry name" value="RADIAL SPOKE HEAD 6 HOMOLOG A"/>
    <property type="match status" value="1"/>
</dbReference>
<proteinExistence type="predicted"/>
<name>A0ABN7PBG4_TIMPD</name>
<sequence>MMLPDVTPQQINVARQIKKYFTGDLNTEILTYPPFPGTEINYLRAQIARISAGTQVSPLGFYYFDEEEEEDEEEE</sequence>
<dbReference type="InterPro" id="IPR006802">
    <property type="entry name" value="Radial_spoke"/>
</dbReference>
<keyword evidence="7" id="KW-1185">Reference proteome</keyword>
<evidence type="ECO:0000256" key="1">
    <source>
        <dbReference type="ARBA" id="ARBA00004430"/>
    </source>
</evidence>
<dbReference type="EMBL" id="CAJPIN010028160">
    <property type="protein sequence ID" value="CAG2063684.1"/>
    <property type="molecule type" value="Genomic_DNA"/>
</dbReference>
<keyword evidence="4" id="KW-0206">Cytoskeleton</keyword>
<keyword evidence="2" id="KW-0963">Cytoplasm</keyword>
<feature type="non-terminal residue" evidence="6">
    <location>
        <position position="75"/>
    </location>
</feature>
<keyword evidence="3" id="KW-0969">Cilium</keyword>
<gene>
    <name evidence="6" type="ORF">TPAB3V08_LOCUS10631</name>
</gene>
<comment type="subcellular location">
    <subcellularLocation>
        <location evidence="1">Cytoplasm</location>
        <location evidence="1">Cytoskeleton</location>
        <location evidence="1">Cilium axoneme</location>
    </subcellularLocation>
</comment>
<evidence type="ECO:0000313" key="7">
    <source>
        <dbReference type="Proteomes" id="UP001153148"/>
    </source>
</evidence>
<evidence type="ECO:0000256" key="5">
    <source>
        <dbReference type="ARBA" id="ARBA00023273"/>
    </source>
</evidence>
<evidence type="ECO:0000256" key="4">
    <source>
        <dbReference type="ARBA" id="ARBA00023212"/>
    </source>
</evidence>
<evidence type="ECO:0000256" key="2">
    <source>
        <dbReference type="ARBA" id="ARBA00022490"/>
    </source>
</evidence>
<protein>
    <submittedName>
        <fullName evidence="6">Uncharacterized protein</fullName>
    </submittedName>
</protein>
<dbReference type="Pfam" id="PF04712">
    <property type="entry name" value="Radial_spoke"/>
    <property type="match status" value="1"/>
</dbReference>
<reference evidence="6" key="1">
    <citation type="submission" date="2021-03" db="EMBL/GenBank/DDBJ databases">
        <authorList>
            <person name="Tran Van P."/>
        </authorList>
    </citation>
    <scope>NUCLEOTIDE SEQUENCE</scope>
</reference>
<accession>A0ABN7PBG4</accession>
<dbReference type="Proteomes" id="UP001153148">
    <property type="component" value="Unassembled WGS sequence"/>
</dbReference>
<keyword evidence="5" id="KW-0966">Cell projection</keyword>